<evidence type="ECO:0000256" key="1">
    <source>
        <dbReference type="SAM" id="Coils"/>
    </source>
</evidence>
<protein>
    <submittedName>
        <fullName evidence="3">Uncharacterized protein</fullName>
    </submittedName>
</protein>
<reference evidence="3" key="1">
    <citation type="journal article" date="2020" name="Stud. Mycol.">
        <title>101 Dothideomycetes genomes: a test case for predicting lifestyles and emergence of pathogens.</title>
        <authorList>
            <person name="Haridas S."/>
            <person name="Albert R."/>
            <person name="Binder M."/>
            <person name="Bloem J."/>
            <person name="Labutti K."/>
            <person name="Salamov A."/>
            <person name="Andreopoulos B."/>
            <person name="Baker S."/>
            <person name="Barry K."/>
            <person name="Bills G."/>
            <person name="Bluhm B."/>
            <person name="Cannon C."/>
            <person name="Castanera R."/>
            <person name="Culley D."/>
            <person name="Daum C."/>
            <person name="Ezra D."/>
            <person name="Gonzalez J."/>
            <person name="Henrissat B."/>
            <person name="Kuo A."/>
            <person name="Liang C."/>
            <person name="Lipzen A."/>
            <person name="Lutzoni F."/>
            <person name="Magnuson J."/>
            <person name="Mondo S."/>
            <person name="Nolan M."/>
            <person name="Ohm R."/>
            <person name="Pangilinan J."/>
            <person name="Park H.-J."/>
            <person name="Ramirez L."/>
            <person name="Alfaro M."/>
            <person name="Sun H."/>
            <person name="Tritt A."/>
            <person name="Yoshinaga Y."/>
            <person name="Zwiers L.-H."/>
            <person name="Turgeon B."/>
            <person name="Goodwin S."/>
            <person name="Spatafora J."/>
            <person name="Crous P."/>
            <person name="Grigoriev I."/>
        </authorList>
    </citation>
    <scope>NUCLEOTIDE SEQUENCE</scope>
    <source>
        <strain evidence="3">CBS 116005</strain>
    </source>
</reference>
<feature type="compositionally biased region" description="Polar residues" evidence="2">
    <location>
        <begin position="59"/>
        <end position="83"/>
    </location>
</feature>
<dbReference type="OrthoDB" id="10445468at2759"/>
<keyword evidence="1" id="KW-0175">Coiled coil</keyword>
<accession>A0A6G1KZV9</accession>
<evidence type="ECO:0000313" key="3">
    <source>
        <dbReference type="EMBL" id="KAF2766147.1"/>
    </source>
</evidence>
<name>A0A6G1KZV9_9PEZI</name>
<dbReference type="Proteomes" id="UP000799436">
    <property type="component" value="Unassembled WGS sequence"/>
</dbReference>
<dbReference type="EMBL" id="ML995876">
    <property type="protein sequence ID" value="KAF2766147.1"/>
    <property type="molecule type" value="Genomic_DNA"/>
</dbReference>
<feature type="compositionally biased region" description="Polar residues" evidence="2">
    <location>
        <begin position="200"/>
        <end position="210"/>
    </location>
</feature>
<feature type="coiled-coil region" evidence="1">
    <location>
        <begin position="328"/>
        <end position="362"/>
    </location>
</feature>
<gene>
    <name evidence="3" type="ORF">EJ03DRAFT_183818</name>
</gene>
<dbReference type="AlphaFoldDB" id="A0A6G1KZV9"/>
<sequence length="378" mass="42232">MAAAVFVVSDRHRQTNKHCSSPDHSVKTPSLKSKLSGIHFGWKEGRASTSTADTAESSMRSGSSEDNSLNRISPISTNTSASTHRTKGVTELHFVPKALPPTPQRSVTLPIPKRPQEPESLPELDGERPPSAMSGRGPSTRTSTITERNSQRDSEGGVLRHWQFHYNNDRRGSGSSERTVETRGTGACSPFSRPMKATDSRTSTPPSGNRIQEMEESDSELTPRRAMKQLPAMISSLGIHVRGGLLPDTASSIYTEVGPYDRHYNRSDYAWNNEDGQRQPSHHRLHQESRQSSHQPLNRKNSWEDSRPSSRDRPPALGKPVRGSTLTQAQLRQDLAQVKEKLSGISDQLFELQRKKAALEAEQELWQRHRIMIEEQLL</sequence>
<evidence type="ECO:0000256" key="2">
    <source>
        <dbReference type="SAM" id="MobiDB-lite"/>
    </source>
</evidence>
<feature type="compositionally biased region" description="Polar residues" evidence="2">
    <location>
        <begin position="137"/>
        <end position="148"/>
    </location>
</feature>
<feature type="region of interest" description="Disordered" evidence="2">
    <location>
        <begin position="268"/>
        <end position="327"/>
    </location>
</feature>
<evidence type="ECO:0000313" key="4">
    <source>
        <dbReference type="Proteomes" id="UP000799436"/>
    </source>
</evidence>
<feature type="compositionally biased region" description="Low complexity" evidence="2">
    <location>
        <begin position="47"/>
        <end position="58"/>
    </location>
</feature>
<feature type="region of interest" description="Disordered" evidence="2">
    <location>
        <begin position="1"/>
        <end position="223"/>
    </location>
</feature>
<proteinExistence type="predicted"/>
<keyword evidence="4" id="KW-1185">Reference proteome</keyword>
<feature type="compositionally biased region" description="Basic and acidic residues" evidence="2">
    <location>
        <begin position="301"/>
        <end position="314"/>
    </location>
</feature>
<organism evidence="3 4">
    <name type="scientific">Teratosphaeria nubilosa</name>
    <dbReference type="NCBI Taxonomy" id="161662"/>
    <lineage>
        <taxon>Eukaryota</taxon>
        <taxon>Fungi</taxon>
        <taxon>Dikarya</taxon>
        <taxon>Ascomycota</taxon>
        <taxon>Pezizomycotina</taxon>
        <taxon>Dothideomycetes</taxon>
        <taxon>Dothideomycetidae</taxon>
        <taxon>Mycosphaerellales</taxon>
        <taxon>Teratosphaeriaceae</taxon>
        <taxon>Teratosphaeria</taxon>
    </lineage>
</organism>